<organism evidence="1 2">
    <name type="scientific">Mesorhizobium metallidurans STM 2683</name>
    <dbReference type="NCBI Taxonomy" id="1297569"/>
    <lineage>
        <taxon>Bacteria</taxon>
        <taxon>Pseudomonadati</taxon>
        <taxon>Pseudomonadota</taxon>
        <taxon>Alphaproteobacteria</taxon>
        <taxon>Hyphomicrobiales</taxon>
        <taxon>Phyllobacteriaceae</taxon>
        <taxon>Mesorhizobium</taxon>
    </lineage>
</organism>
<dbReference type="STRING" id="1297569.MESS2_810030"/>
<comment type="caution">
    <text evidence="1">The sequence shown here is derived from an EMBL/GenBank/DDBJ whole genome shotgun (WGS) entry which is preliminary data.</text>
</comment>
<evidence type="ECO:0000313" key="1">
    <source>
        <dbReference type="EMBL" id="CCV09056.1"/>
    </source>
</evidence>
<dbReference type="AlphaFoldDB" id="M5FAV0"/>
<proteinExistence type="predicted"/>
<keyword evidence="2" id="KW-1185">Reference proteome</keyword>
<accession>M5FAV0</accession>
<dbReference type="EMBL" id="CAUM01000152">
    <property type="protein sequence ID" value="CCV09056.1"/>
    <property type="molecule type" value="Genomic_DNA"/>
</dbReference>
<name>M5FAV0_9HYPH</name>
<evidence type="ECO:0000313" key="2">
    <source>
        <dbReference type="Proteomes" id="UP000012062"/>
    </source>
</evidence>
<reference evidence="1 2" key="1">
    <citation type="submission" date="2013-02" db="EMBL/GenBank/DDBJ databases">
        <authorList>
            <person name="Genoscope - CEA"/>
        </authorList>
    </citation>
    <scope>NUCLEOTIDE SEQUENCE [LARGE SCALE GENOMIC DNA]</scope>
    <source>
        <strain evidence="1 2">STM 2683</strain>
    </source>
</reference>
<sequence length="68" mass="7366">MNASKVFHVAGEPIKGLHNEHIEFVLTSFIHQVEQTIASHHGTAGASSIVKRCNNVQTLTLSVSSAER</sequence>
<gene>
    <name evidence="1" type="ORF">MESS2_810030</name>
</gene>
<dbReference type="Proteomes" id="UP000012062">
    <property type="component" value="Unassembled WGS sequence"/>
</dbReference>
<protein>
    <submittedName>
        <fullName evidence="1">Uncharacterized protein</fullName>
    </submittedName>
</protein>